<dbReference type="InterPro" id="IPR029024">
    <property type="entry name" value="TerB-like"/>
</dbReference>
<organism evidence="1 2">
    <name type="scientific">Trueperella pecoris</name>
    <dbReference type="NCBI Taxonomy" id="2733571"/>
    <lineage>
        <taxon>Bacteria</taxon>
        <taxon>Bacillati</taxon>
        <taxon>Actinomycetota</taxon>
        <taxon>Actinomycetes</taxon>
        <taxon>Actinomycetales</taxon>
        <taxon>Actinomycetaceae</taxon>
        <taxon>Trueperella</taxon>
    </lineage>
</organism>
<dbReference type="SUPFAM" id="SSF158682">
    <property type="entry name" value="TerB-like"/>
    <property type="match status" value="1"/>
</dbReference>
<proteinExistence type="predicted"/>
<accession>A0A7M1R3J3</accession>
<dbReference type="RefSeq" id="WP_197554100.1">
    <property type="nucleotide sequence ID" value="NZ_CP063212.1"/>
</dbReference>
<name>A0A7M1R3J3_9ACTO</name>
<reference evidence="1 2" key="1">
    <citation type="submission" date="2020-10" db="EMBL/GenBank/DDBJ databases">
        <title>Trueperella pecoris sp. nov. isolated from bovine and porcine specimens.</title>
        <authorList>
            <person name="Schoenecker L."/>
            <person name="Schnydrig P."/>
            <person name="Brodard I."/>
            <person name="Thomann A."/>
            <person name="Hemphill A."/>
            <person name="Rodriguez-Campos S."/>
            <person name="Perreten V."/>
            <person name="Jores J."/>
            <person name="Kittl S."/>
        </authorList>
    </citation>
    <scope>NUCLEOTIDE SEQUENCE [LARGE SCALE GENOMIC DNA]</scope>
    <source>
        <strain evidence="1 2">19OD0592</strain>
    </source>
</reference>
<evidence type="ECO:0000313" key="1">
    <source>
        <dbReference type="EMBL" id="QOR48067.1"/>
    </source>
</evidence>
<protein>
    <recommendedName>
        <fullName evidence="3">Tellurite resistance protein TerB</fullName>
    </recommendedName>
</protein>
<dbReference type="Gene3D" id="1.10.3680.10">
    <property type="entry name" value="TerB-like"/>
    <property type="match status" value="1"/>
</dbReference>
<dbReference type="Proteomes" id="UP000594961">
    <property type="component" value="Chromosome"/>
</dbReference>
<evidence type="ECO:0000313" key="2">
    <source>
        <dbReference type="Proteomes" id="UP000594961"/>
    </source>
</evidence>
<gene>
    <name evidence="1" type="ORF">INS90_01860</name>
</gene>
<dbReference type="EMBL" id="CP063212">
    <property type="protein sequence ID" value="QOR48067.1"/>
    <property type="molecule type" value="Genomic_DNA"/>
</dbReference>
<sequence length="403" mass="44571">MKPTDTRAEEVTTEKFVDDDFAPSEKDKNYVKREVARIREFISDLSMDDLKSGDWFAKLLAFSLNQYVTQVDAAYFKKKYPHLPPDAVVDARIKMAANYAAIEGALSSSAYTGAVAATISSGGGASPLALPAGGASFVIDMSYLSYLQLRMAYDISVLYGIPLDLNDPDDTWKLVKLAFDIKVGETAGSAVMKGVPAFIRPVIKKIFSGSTLATLKSLPVVGKHLLQRNIIKFAIPGLTIPLTTAVNRWTTKVAGTRAKASLRREAQIIEASQRIVAQAEQVEAVISALWWIINVDKSVQDEERLLLHHLTISAAQSTENGEEYLRYIEAFKSQIEVDEDDLWSRISQISEDGAPKLYHAAVIASAVDGKISKQELELLKLLAKRLGLEHDEKLIDEIKRQWK</sequence>
<dbReference type="AlphaFoldDB" id="A0A7M1R3J3"/>
<evidence type="ECO:0008006" key="3">
    <source>
        <dbReference type="Google" id="ProtNLM"/>
    </source>
</evidence>